<evidence type="ECO:0000256" key="1">
    <source>
        <dbReference type="SAM" id="Phobius"/>
    </source>
</evidence>
<keyword evidence="1" id="KW-0812">Transmembrane</keyword>
<feature type="transmembrane region" description="Helical" evidence="1">
    <location>
        <begin position="6"/>
        <end position="25"/>
    </location>
</feature>
<dbReference type="EMBL" id="DTGT01000433">
    <property type="protein sequence ID" value="HGH62256.1"/>
    <property type="molecule type" value="Genomic_DNA"/>
</dbReference>
<comment type="caution">
    <text evidence="2">The sequence shown here is derived from an EMBL/GenBank/DDBJ whole genome shotgun (WGS) entry which is preliminary data.</text>
</comment>
<name>A0A7C4EYJ8_9BACT</name>
<evidence type="ECO:0000313" key="2">
    <source>
        <dbReference type="EMBL" id="HGH62256.1"/>
    </source>
</evidence>
<dbReference type="AlphaFoldDB" id="A0A7C4EYJ8"/>
<keyword evidence="1" id="KW-1133">Transmembrane helix</keyword>
<accession>A0A7C4EYJ8</accession>
<gene>
    <name evidence="2" type="ORF">ENV54_13280</name>
</gene>
<keyword evidence="1" id="KW-0472">Membrane</keyword>
<organism evidence="2">
    <name type="scientific">Desulfomonile tiedjei</name>
    <dbReference type="NCBI Taxonomy" id="2358"/>
    <lineage>
        <taxon>Bacteria</taxon>
        <taxon>Pseudomonadati</taxon>
        <taxon>Thermodesulfobacteriota</taxon>
        <taxon>Desulfomonilia</taxon>
        <taxon>Desulfomonilales</taxon>
        <taxon>Desulfomonilaceae</taxon>
        <taxon>Desulfomonile</taxon>
    </lineage>
</organism>
<reference evidence="2" key="1">
    <citation type="journal article" date="2020" name="mSystems">
        <title>Genome- and Community-Level Interaction Insights into Carbon Utilization and Element Cycling Functions of Hydrothermarchaeota in Hydrothermal Sediment.</title>
        <authorList>
            <person name="Zhou Z."/>
            <person name="Liu Y."/>
            <person name="Xu W."/>
            <person name="Pan J."/>
            <person name="Luo Z.H."/>
            <person name="Li M."/>
        </authorList>
    </citation>
    <scope>NUCLEOTIDE SEQUENCE [LARGE SCALE GENOMIC DNA]</scope>
    <source>
        <strain evidence="2">SpSt-769</strain>
    </source>
</reference>
<proteinExistence type="predicted"/>
<sequence>MNDVGQIAVGLVLLVAVFIATRHIVAIRLQNAARSIIDDLEERAAFEESTAAELAYSRGTILRIGMRDYRRKALEYMVAEGVIGCNADGKYYLKVRRIPRTEN</sequence>
<protein>
    <submittedName>
        <fullName evidence="2">Uncharacterized protein</fullName>
    </submittedName>
</protein>